<feature type="region of interest" description="Disordered" evidence="1">
    <location>
        <begin position="1"/>
        <end position="55"/>
    </location>
</feature>
<gene>
    <name evidence="2" type="ORF">SPRG_18282</name>
</gene>
<dbReference type="EMBL" id="KK584280">
    <property type="protein sequence ID" value="KDO16181.1"/>
    <property type="molecule type" value="Genomic_DNA"/>
</dbReference>
<feature type="region of interest" description="Disordered" evidence="1">
    <location>
        <begin position="241"/>
        <end position="273"/>
    </location>
</feature>
<name>A0A067BPG1_SAPPC</name>
<reference evidence="2 3" key="1">
    <citation type="journal article" date="2013" name="PLoS Genet.">
        <title>Distinctive expansion of potential virulence genes in the genome of the oomycete fish pathogen Saprolegnia parasitica.</title>
        <authorList>
            <person name="Jiang R.H."/>
            <person name="de Bruijn I."/>
            <person name="Haas B.J."/>
            <person name="Belmonte R."/>
            <person name="Lobach L."/>
            <person name="Christie J."/>
            <person name="van den Ackerveken G."/>
            <person name="Bottin A."/>
            <person name="Bulone V."/>
            <person name="Diaz-Moreno S.M."/>
            <person name="Dumas B."/>
            <person name="Fan L."/>
            <person name="Gaulin E."/>
            <person name="Govers F."/>
            <person name="Grenville-Briggs L.J."/>
            <person name="Horner N.R."/>
            <person name="Levin J.Z."/>
            <person name="Mammella M."/>
            <person name="Meijer H.J."/>
            <person name="Morris P."/>
            <person name="Nusbaum C."/>
            <person name="Oome S."/>
            <person name="Phillips A.J."/>
            <person name="van Rooyen D."/>
            <person name="Rzeszutek E."/>
            <person name="Saraiva M."/>
            <person name="Secombes C.J."/>
            <person name="Seidl M.F."/>
            <person name="Snel B."/>
            <person name="Stassen J.H."/>
            <person name="Sykes S."/>
            <person name="Tripathy S."/>
            <person name="van den Berg H."/>
            <person name="Vega-Arreguin J.C."/>
            <person name="Wawra S."/>
            <person name="Young S.K."/>
            <person name="Zeng Q."/>
            <person name="Dieguez-Uribeondo J."/>
            <person name="Russ C."/>
            <person name="Tyler B.M."/>
            <person name="van West P."/>
        </authorList>
    </citation>
    <scope>NUCLEOTIDE SEQUENCE [LARGE SCALE GENOMIC DNA]</scope>
    <source>
        <strain evidence="2 3">CBS 223.65</strain>
    </source>
</reference>
<keyword evidence="3" id="KW-1185">Reference proteome</keyword>
<sequence length="342" mass="37023">MPSAKSSDAPLPAARASEPASGTVETCRSRSTAALRDASNARRPHTPAPPRSRRRLCSDSMRLQVDRLAIVQAGDVRFAVCVPCKLVLSVGIARIIEHVYGACSQPFPLTLPHAQVTQALVAANLSCPTAIAASPYRTPMAGPVPALPLYPSTRGFHCRRADCVYFAHDEATMRRHVKSHGTKPALGTTFARCKVQQIAKGKYISVTLAQRGDIPLSTLTEPTAWTNDDATLPTVAVARAEPVQESTPTVATTVAGREPETEEASAPGPRRGTWTQRQVCWPYRFTKRSTPAVIDLTMSPPVVVDLTLSDDESESDWDLPLSPRSYADLCRRARNATDTFNV</sequence>
<accession>A0A067BPG1</accession>
<evidence type="ECO:0000313" key="2">
    <source>
        <dbReference type="EMBL" id="KDO16181.1"/>
    </source>
</evidence>
<dbReference type="VEuPathDB" id="FungiDB:SPRG_18282"/>
<dbReference type="GeneID" id="24139807"/>
<organism evidence="2 3">
    <name type="scientific">Saprolegnia parasitica (strain CBS 223.65)</name>
    <dbReference type="NCBI Taxonomy" id="695850"/>
    <lineage>
        <taxon>Eukaryota</taxon>
        <taxon>Sar</taxon>
        <taxon>Stramenopiles</taxon>
        <taxon>Oomycota</taxon>
        <taxon>Saprolegniomycetes</taxon>
        <taxon>Saprolegniales</taxon>
        <taxon>Saprolegniaceae</taxon>
        <taxon>Saprolegnia</taxon>
    </lineage>
</organism>
<dbReference type="AlphaFoldDB" id="A0A067BPG1"/>
<evidence type="ECO:0000256" key="1">
    <source>
        <dbReference type="SAM" id="MobiDB-lite"/>
    </source>
</evidence>
<dbReference type="KEGG" id="spar:SPRG_18282"/>
<proteinExistence type="predicted"/>
<dbReference type="OrthoDB" id="10418767at2759"/>
<dbReference type="OMA" id="FAVCVPC"/>
<protein>
    <submittedName>
        <fullName evidence="2">Uncharacterized protein</fullName>
    </submittedName>
</protein>
<dbReference type="Proteomes" id="UP000030745">
    <property type="component" value="Unassembled WGS sequence"/>
</dbReference>
<evidence type="ECO:0000313" key="3">
    <source>
        <dbReference type="Proteomes" id="UP000030745"/>
    </source>
</evidence>
<dbReference type="Pfam" id="PF12013">
    <property type="entry name" value="OrsD"/>
    <property type="match status" value="1"/>
</dbReference>
<dbReference type="InterPro" id="IPR022698">
    <property type="entry name" value="OrsD"/>
</dbReference>
<feature type="compositionally biased region" description="Polar residues" evidence="1">
    <location>
        <begin position="23"/>
        <end position="32"/>
    </location>
</feature>
<dbReference type="RefSeq" id="XP_012213110.1">
    <property type="nucleotide sequence ID" value="XM_012357720.1"/>
</dbReference>